<accession>A0ABX8AWS3</accession>
<geneLocation type="plasmid" evidence="1 2">
    <name>pAb134-04</name>
</geneLocation>
<evidence type="ECO:0000313" key="1">
    <source>
        <dbReference type="EMBL" id="QUS59112.1"/>
    </source>
</evidence>
<dbReference type="EMBL" id="CP074130">
    <property type="protein sequence ID" value="QUS59112.1"/>
    <property type="molecule type" value="Genomic_DNA"/>
</dbReference>
<evidence type="ECO:0008006" key="3">
    <source>
        <dbReference type="Google" id="ProtNLM"/>
    </source>
</evidence>
<keyword evidence="1" id="KW-0614">Plasmid</keyword>
<dbReference type="RefSeq" id="WP_075701550.1">
    <property type="nucleotide sequence ID" value="NZ_CP074130.1"/>
</dbReference>
<name>A0ABX8AWS3_9HYPH</name>
<organism evidence="1 2">
    <name type="scientific">Pseudovibrio brasiliensis</name>
    <dbReference type="NCBI Taxonomy" id="1898042"/>
    <lineage>
        <taxon>Bacteria</taxon>
        <taxon>Pseudomonadati</taxon>
        <taxon>Pseudomonadota</taxon>
        <taxon>Alphaproteobacteria</taxon>
        <taxon>Hyphomicrobiales</taxon>
        <taxon>Stappiaceae</taxon>
        <taxon>Pseudovibrio</taxon>
    </lineage>
</organism>
<proteinExistence type="predicted"/>
<dbReference type="Proteomes" id="UP000680706">
    <property type="component" value="Plasmid pAb134-04"/>
</dbReference>
<sequence length="85" mass="9085">MFAALALGGVFFVGIILTTVIDAPLVMLLCIFSIPPALAYTITLRRKDAHCEATLLLPHTFFKGKKVRRLVAGGSTAKAKKGKGK</sequence>
<gene>
    <name evidence="1" type="ORF">KGB56_26695</name>
</gene>
<evidence type="ECO:0000313" key="2">
    <source>
        <dbReference type="Proteomes" id="UP000680706"/>
    </source>
</evidence>
<protein>
    <recommendedName>
        <fullName evidence="3">Type IV secretory pathway, VirB3-like protein</fullName>
    </recommendedName>
</protein>
<reference evidence="1 2" key="1">
    <citation type="journal article" date="2021" name="Angew. Chem. Int. Ed. Engl.">
        <title>A novel family of nonribosomal peptides modulate collective behavior in Pseudovibrio bacteria isolated from marine sponges.</title>
        <authorList>
            <person name="Ioca L.P."/>
            <person name="Dai Y."/>
            <person name="Kunakom S."/>
            <person name="Diaz-Espinosa J."/>
            <person name="Krunic A."/>
            <person name="Crnkovic C.M."/>
            <person name="Orjala J."/>
            <person name="Sanchez L.M."/>
            <person name="Ferreira A.G."/>
            <person name="Berlinck R.G.S."/>
            <person name="Eustaquio A.S."/>
        </authorList>
    </citation>
    <scope>NUCLEOTIDE SEQUENCE [LARGE SCALE GENOMIC DNA]</scope>
    <source>
        <strain evidence="1 2">Ab134</strain>
        <plasmid evidence="1 2">pAb134-04</plasmid>
    </source>
</reference>
<keyword evidence="2" id="KW-1185">Reference proteome</keyword>